<evidence type="ECO:0000313" key="7">
    <source>
        <dbReference type="Proteomes" id="UP001634394"/>
    </source>
</evidence>
<comment type="caution">
    <text evidence="6">The sequence shown here is derived from an EMBL/GenBank/DDBJ whole genome shotgun (WGS) entry which is preliminary data.</text>
</comment>
<sequence>MNKTNQEYRTMKTIMSTYSYLRSKLSWSKTHNALEHDHQVNPPEQTALENLPKGIPLSLVLLGKTGHGKSATANSIFGEERFESQMSSTSVTKRCKMEHGVIGEREIFLVDTPGTMDTKDPDSALLEISHAITFRPEGFHAFLIVLNLMSRMTKEEKMAVTLLKNMFGEDILMKYGIILFTHGDGFFRQMENAKKKKSFTDYVSSQTGDLRKLVEECNSRCVLMNNMETDPGKVRQQVIELIKVVDTVVSNNKGMAYTNHYFEFARIRIDEEMKKYQDILSETSSELTVPKELEEAHEEPDKESENEKKEGNEEKVVGEENDRNFEKLGGHQI</sequence>
<dbReference type="AlphaFoldDB" id="A0ABD3X6J1"/>
<evidence type="ECO:0000313" key="6">
    <source>
        <dbReference type="EMBL" id="KAL3880598.1"/>
    </source>
</evidence>
<reference evidence="6 7" key="1">
    <citation type="submission" date="2024-11" db="EMBL/GenBank/DDBJ databases">
        <title>Chromosome-level genome assembly of the freshwater bivalve Anodonta woodiana.</title>
        <authorList>
            <person name="Chen X."/>
        </authorList>
    </citation>
    <scope>NUCLEOTIDE SEQUENCE [LARGE SCALE GENOMIC DNA]</scope>
    <source>
        <strain evidence="6">MN2024</strain>
        <tissue evidence="6">Gills</tissue>
    </source>
</reference>
<comment type="similarity">
    <text evidence="1">Belongs to the TRAFAC class TrmE-Era-EngA-EngB-Septin-like GTPase superfamily. AIG1/Toc34/Toc159-like paraseptin GTPase family. IAN subfamily.</text>
</comment>
<dbReference type="InterPro" id="IPR045058">
    <property type="entry name" value="GIMA/IAN/Toc"/>
</dbReference>
<dbReference type="FunFam" id="3.40.50.300:FF:000366">
    <property type="entry name" value="GTPase, IMAP family member 2"/>
    <property type="match status" value="1"/>
</dbReference>
<keyword evidence="3" id="KW-0342">GTP-binding</keyword>
<dbReference type="PROSITE" id="PS51720">
    <property type="entry name" value="G_AIG1"/>
    <property type="match status" value="1"/>
</dbReference>
<feature type="region of interest" description="Disordered" evidence="4">
    <location>
        <begin position="285"/>
        <end position="333"/>
    </location>
</feature>
<evidence type="ECO:0000259" key="5">
    <source>
        <dbReference type="PROSITE" id="PS51720"/>
    </source>
</evidence>
<dbReference type="Proteomes" id="UP001634394">
    <property type="component" value="Unassembled WGS sequence"/>
</dbReference>
<dbReference type="Pfam" id="PF04548">
    <property type="entry name" value="AIG1"/>
    <property type="match status" value="1"/>
</dbReference>
<dbReference type="PANTHER" id="PTHR10903:SF184">
    <property type="entry name" value="GTP-BINDING PROTEIN A"/>
    <property type="match status" value="1"/>
</dbReference>
<evidence type="ECO:0000256" key="1">
    <source>
        <dbReference type="ARBA" id="ARBA00008535"/>
    </source>
</evidence>
<dbReference type="GO" id="GO:0005525">
    <property type="term" value="F:GTP binding"/>
    <property type="evidence" value="ECO:0007669"/>
    <property type="project" value="UniProtKB-KW"/>
</dbReference>
<accession>A0ABD3X6J1</accession>
<dbReference type="SUPFAM" id="SSF52540">
    <property type="entry name" value="P-loop containing nucleoside triphosphate hydrolases"/>
    <property type="match status" value="1"/>
</dbReference>
<dbReference type="InterPro" id="IPR027417">
    <property type="entry name" value="P-loop_NTPase"/>
</dbReference>
<dbReference type="EMBL" id="JBJQND010000004">
    <property type="protein sequence ID" value="KAL3880598.1"/>
    <property type="molecule type" value="Genomic_DNA"/>
</dbReference>
<organism evidence="6 7">
    <name type="scientific">Sinanodonta woodiana</name>
    <name type="common">Chinese pond mussel</name>
    <name type="synonym">Anodonta woodiana</name>
    <dbReference type="NCBI Taxonomy" id="1069815"/>
    <lineage>
        <taxon>Eukaryota</taxon>
        <taxon>Metazoa</taxon>
        <taxon>Spiralia</taxon>
        <taxon>Lophotrochozoa</taxon>
        <taxon>Mollusca</taxon>
        <taxon>Bivalvia</taxon>
        <taxon>Autobranchia</taxon>
        <taxon>Heteroconchia</taxon>
        <taxon>Palaeoheterodonta</taxon>
        <taxon>Unionida</taxon>
        <taxon>Unionoidea</taxon>
        <taxon>Unionidae</taxon>
        <taxon>Unioninae</taxon>
        <taxon>Sinanodonta</taxon>
    </lineage>
</organism>
<dbReference type="InterPro" id="IPR006703">
    <property type="entry name" value="G_AIG1"/>
</dbReference>
<dbReference type="Gene3D" id="3.40.50.300">
    <property type="entry name" value="P-loop containing nucleotide triphosphate hydrolases"/>
    <property type="match status" value="1"/>
</dbReference>
<feature type="domain" description="AIG1-type G" evidence="5">
    <location>
        <begin position="54"/>
        <end position="266"/>
    </location>
</feature>
<evidence type="ECO:0000256" key="4">
    <source>
        <dbReference type="SAM" id="MobiDB-lite"/>
    </source>
</evidence>
<dbReference type="PANTHER" id="PTHR10903">
    <property type="entry name" value="GTPASE, IMAP FAMILY MEMBER-RELATED"/>
    <property type="match status" value="1"/>
</dbReference>
<evidence type="ECO:0000256" key="3">
    <source>
        <dbReference type="ARBA" id="ARBA00023134"/>
    </source>
</evidence>
<proteinExistence type="inferred from homology"/>
<gene>
    <name evidence="6" type="ORF">ACJMK2_032826</name>
</gene>
<feature type="compositionally biased region" description="Basic and acidic residues" evidence="4">
    <location>
        <begin position="289"/>
        <end position="333"/>
    </location>
</feature>
<keyword evidence="2" id="KW-0547">Nucleotide-binding</keyword>
<keyword evidence="7" id="KW-1185">Reference proteome</keyword>
<protein>
    <recommendedName>
        <fullName evidence="5">AIG1-type G domain-containing protein</fullName>
    </recommendedName>
</protein>
<evidence type="ECO:0000256" key="2">
    <source>
        <dbReference type="ARBA" id="ARBA00022741"/>
    </source>
</evidence>
<name>A0ABD3X6J1_SINWO</name>